<dbReference type="InterPro" id="IPR043502">
    <property type="entry name" value="DNA/RNA_pol_sf"/>
</dbReference>
<evidence type="ECO:0000259" key="1">
    <source>
        <dbReference type="PROSITE" id="PS50878"/>
    </source>
</evidence>
<reference evidence="3" key="1">
    <citation type="submission" date="2025-08" db="UniProtKB">
        <authorList>
            <consortium name="RefSeq"/>
        </authorList>
    </citation>
    <scope>IDENTIFICATION</scope>
</reference>
<feature type="domain" description="Reverse transcriptase" evidence="1">
    <location>
        <begin position="1"/>
        <end position="101"/>
    </location>
</feature>
<dbReference type="Pfam" id="PF00078">
    <property type="entry name" value="RVT_1"/>
    <property type="match status" value="1"/>
</dbReference>
<protein>
    <submittedName>
        <fullName evidence="3">Uncharacterized protein LOC113506790</fullName>
    </submittedName>
</protein>
<dbReference type="PANTHER" id="PTHR47027:SF20">
    <property type="entry name" value="REVERSE TRANSCRIPTASE-LIKE PROTEIN WITH RNA-DIRECTED DNA POLYMERASE DOMAIN"/>
    <property type="match status" value="1"/>
</dbReference>
<dbReference type="InterPro" id="IPR000477">
    <property type="entry name" value="RT_dom"/>
</dbReference>
<dbReference type="PROSITE" id="PS50878">
    <property type="entry name" value="RT_POL"/>
    <property type="match status" value="1"/>
</dbReference>
<sequence length="241" mass="27693">MNDLIEELSGTAVGLRLGDRYVNNLSYADDMVLLSPSIKGLRKLIAVCERYAKEHNLVYNAKKTELLIFRSGRGPLNVPPVWIGGQRVKVVERFKYLGHILTSDFKDDADIDRQRRALSVVGNMIARRFFKANTQTKVHLFRTYCQSFYTCQLWTRYTKRSLDGIRVQYNNIFRQLMGLAPHCSASGMFAEARLDTFNAIQRKRIAGFMSRVGSCTNSIIKELSERLYTTTTYKKWLQIAA</sequence>
<dbReference type="KEGG" id="tnl:113506790"/>
<evidence type="ECO:0000313" key="2">
    <source>
        <dbReference type="Proteomes" id="UP000322000"/>
    </source>
</evidence>
<dbReference type="InParanoid" id="A0A7E5WZ27"/>
<dbReference type="OrthoDB" id="10014409at2759"/>
<dbReference type="SUPFAM" id="SSF56672">
    <property type="entry name" value="DNA/RNA polymerases"/>
    <property type="match status" value="1"/>
</dbReference>
<accession>A0A7E5WZ27</accession>
<name>A0A7E5WZ27_TRINI</name>
<gene>
    <name evidence="3" type="primary">LOC113506790</name>
</gene>
<proteinExistence type="predicted"/>
<organism evidence="2 3">
    <name type="scientific">Trichoplusia ni</name>
    <name type="common">Cabbage looper</name>
    <dbReference type="NCBI Taxonomy" id="7111"/>
    <lineage>
        <taxon>Eukaryota</taxon>
        <taxon>Metazoa</taxon>
        <taxon>Ecdysozoa</taxon>
        <taxon>Arthropoda</taxon>
        <taxon>Hexapoda</taxon>
        <taxon>Insecta</taxon>
        <taxon>Pterygota</taxon>
        <taxon>Neoptera</taxon>
        <taxon>Endopterygota</taxon>
        <taxon>Lepidoptera</taxon>
        <taxon>Glossata</taxon>
        <taxon>Ditrysia</taxon>
        <taxon>Noctuoidea</taxon>
        <taxon>Noctuidae</taxon>
        <taxon>Plusiinae</taxon>
        <taxon>Trichoplusia</taxon>
    </lineage>
</organism>
<dbReference type="GeneID" id="113506790"/>
<evidence type="ECO:0000313" key="3">
    <source>
        <dbReference type="RefSeq" id="XP_026745431.1"/>
    </source>
</evidence>
<dbReference type="PANTHER" id="PTHR47027">
    <property type="entry name" value="REVERSE TRANSCRIPTASE DOMAIN-CONTAINING PROTEIN"/>
    <property type="match status" value="1"/>
</dbReference>
<dbReference type="RefSeq" id="XP_026745431.1">
    <property type="nucleotide sequence ID" value="XM_026889630.1"/>
</dbReference>
<keyword evidence="2" id="KW-1185">Reference proteome</keyword>
<dbReference type="Proteomes" id="UP000322000">
    <property type="component" value="Chromosome 25"/>
</dbReference>
<dbReference type="GO" id="GO:0071897">
    <property type="term" value="P:DNA biosynthetic process"/>
    <property type="evidence" value="ECO:0007669"/>
    <property type="project" value="UniProtKB-ARBA"/>
</dbReference>
<dbReference type="AlphaFoldDB" id="A0A7E5WZ27"/>